<keyword evidence="3" id="KW-1185">Reference proteome</keyword>
<dbReference type="Proteomes" id="UP000624709">
    <property type="component" value="Unassembled WGS sequence"/>
</dbReference>
<dbReference type="RefSeq" id="WP_203831140.1">
    <property type="nucleotide sequence ID" value="NZ_BAAATY010000067.1"/>
</dbReference>
<reference evidence="2 3" key="1">
    <citation type="submission" date="2021-01" db="EMBL/GenBank/DDBJ databases">
        <title>Whole genome shotgun sequence of Actinoplanes palleronii NBRC 14916.</title>
        <authorList>
            <person name="Komaki H."/>
            <person name="Tamura T."/>
        </authorList>
    </citation>
    <scope>NUCLEOTIDE SEQUENCE [LARGE SCALE GENOMIC DNA]</scope>
    <source>
        <strain evidence="2 3">NBRC 14916</strain>
    </source>
</reference>
<proteinExistence type="predicted"/>
<evidence type="ECO:0000256" key="1">
    <source>
        <dbReference type="SAM" id="MobiDB-lite"/>
    </source>
</evidence>
<accession>A0ABQ4BSB9</accession>
<comment type="caution">
    <text evidence="2">The sequence shown here is derived from an EMBL/GenBank/DDBJ whole genome shotgun (WGS) entry which is preliminary data.</text>
</comment>
<sequence length="293" mass="32851">MHTVSRRVTLWRADLDASVCAAPEEIVEALQYRDTVTVVLEHRVKGVTPGREVFDARLQQDVGWQFLGIGWPADLQTGMRVTISWQSGRDAVVMRSTVLEEPMRIDGVNYYHEYDPKVVTRDIVPQKSNRGQVLNAIRKLGQVYEDGSAVFPEPALAKQAGLGRGAKGAFLLKNAVEQLIREGYVTRVEGSVDATGHPSYPAVDGQELVDLLFYAPLVDPAPHPNDPEFDDDEDGEGHDRREHWVKGFVRKLPPGAQPTEKQLAAYHRALESEQIDEELEPGYTYVKKHHRHG</sequence>
<evidence type="ECO:0000313" key="2">
    <source>
        <dbReference type="EMBL" id="GIE73568.1"/>
    </source>
</evidence>
<gene>
    <name evidence="2" type="ORF">Apa02nite_096760</name>
</gene>
<name>A0ABQ4BSB9_9ACTN</name>
<feature type="region of interest" description="Disordered" evidence="1">
    <location>
        <begin position="220"/>
        <end position="239"/>
    </location>
</feature>
<feature type="compositionally biased region" description="Acidic residues" evidence="1">
    <location>
        <begin position="227"/>
        <end position="236"/>
    </location>
</feature>
<organism evidence="2 3">
    <name type="scientific">Actinoplanes palleronii</name>
    <dbReference type="NCBI Taxonomy" id="113570"/>
    <lineage>
        <taxon>Bacteria</taxon>
        <taxon>Bacillati</taxon>
        <taxon>Actinomycetota</taxon>
        <taxon>Actinomycetes</taxon>
        <taxon>Micromonosporales</taxon>
        <taxon>Micromonosporaceae</taxon>
        <taxon>Actinoplanes</taxon>
    </lineage>
</organism>
<evidence type="ECO:0000313" key="3">
    <source>
        <dbReference type="Proteomes" id="UP000624709"/>
    </source>
</evidence>
<dbReference type="EMBL" id="BOMS01000180">
    <property type="protein sequence ID" value="GIE73568.1"/>
    <property type="molecule type" value="Genomic_DNA"/>
</dbReference>
<protein>
    <submittedName>
        <fullName evidence="2">Uncharacterized protein</fullName>
    </submittedName>
</protein>